<name>A0A7W6DEA6_9SPHN</name>
<protein>
    <submittedName>
        <fullName evidence="2">Uncharacterized protein</fullName>
    </submittedName>
</protein>
<evidence type="ECO:0000256" key="1">
    <source>
        <dbReference type="SAM" id="MobiDB-lite"/>
    </source>
</evidence>
<evidence type="ECO:0000313" key="2">
    <source>
        <dbReference type="EMBL" id="MBB3981127.1"/>
    </source>
</evidence>
<gene>
    <name evidence="2" type="ORF">GGR44_000758</name>
</gene>
<accession>A0A7W6DEA6</accession>
<sequence length="63" mass="6875">MALATMKGRSSVAPMPSIRSRRSSWHMRPGPASVPVDAAQGARCSRDAQALVDIETFRDEEMT</sequence>
<dbReference type="Proteomes" id="UP000552757">
    <property type="component" value="Unassembled WGS sequence"/>
</dbReference>
<dbReference type="AlphaFoldDB" id="A0A7W6DEA6"/>
<reference evidence="2 3" key="1">
    <citation type="submission" date="2020-08" db="EMBL/GenBank/DDBJ databases">
        <title>Genomic Encyclopedia of Type Strains, Phase IV (KMG-IV): sequencing the most valuable type-strain genomes for metagenomic binning, comparative biology and taxonomic classification.</title>
        <authorList>
            <person name="Goeker M."/>
        </authorList>
    </citation>
    <scope>NUCLEOTIDE SEQUENCE [LARGE SCALE GENOMIC DNA]</scope>
    <source>
        <strain evidence="2 3">DSM 29348</strain>
    </source>
</reference>
<proteinExistence type="predicted"/>
<comment type="caution">
    <text evidence="2">The sequence shown here is derived from an EMBL/GenBank/DDBJ whole genome shotgun (WGS) entry which is preliminary data.</text>
</comment>
<organism evidence="2 3">
    <name type="scientific">Sphingobium fontiphilum</name>
    <dbReference type="NCBI Taxonomy" id="944425"/>
    <lineage>
        <taxon>Bacteria</taxon>
        <taxon>Pseudomonadati</taxon>
        <taxon>Pseudomonadota</taxon>
        <taxon>Alphaproteobacteria</taxon>
        <taxon>Sphingomonadales</taxon>
        <taxon>Sphingomonadaceae</taxon>
        <taxon>Sphingobium</taxon>
    </lineage>
</organism>
<feature type="region of interest" description="Disordered" evidence="1">
    <location>
        <begin position="1"/>
        <end position="41"/>
    </location>
</feature>
<keyword evidence="3" id="KW-1185">Reference proteome</keyword>
<evidence type="ECO:0000313" key="3">
    <source>
        <dbReference type="Proteomes" id="UP000552757"/>
    </source>
</evidence>
<dbReference type="EMBL" id="JACIEB010000001">
    <property type="protein sequence ID" value="MBB3981127.1"/>
    <property type="molecule type" value="Genomic_DNA"/>
</dbReference>